<reference evidence="1 2" key="1">
    <citation type="submission" date="2019-07" db="EMBL/GenBank/DDBJ databases">
        <title>Whole genome shotgun sequence of Chitinophaga cymbidii NBRC 109752.</title>
        <authorList>
            <person name="Hosoyama A."/>
            <person name="Uohara A."/>
            <person name="Ohji S."/>
            <person name="Ichikawa N."/>
        </authorList>
    </citation>
    <scope>NUCLEOTIDE SEQUENCE [LARGE SCALE GENOMIC DNA]</scope>
    <source>
        <strain evidence="1 2">NBRC 109752</strain>
    </source>
</reference>
<evidence type="ECO:0000313" key="1">
    <source>
        <dbReference type="EMBL" id="GEP96971.1"/>
    </source>
</evidence>
<protein>
    <recommendedName>
        <fullName evidence="3">LysM domain-containing protein</fullName>
    </recommendedName>
</protein>
<dbReference type="OrthoDB" id="8248741at2"/>
<comment type="caution">
    <text evidence="1">The sequence shown here is derived from an EMBL/GenBank/DDBJ whole genome shotgun (WGS) entry which is preliminary data.</text>
</comment>
<accession>A0A512RMP5</accession>
<sequence>MSKKKRPVILEVNPRIQQLQEKIAASNAFSKDSIQASNITDLFKILLNQDSVTLTAPVFSNPDDNALQVTAVAALFSQQIKITAVFVADDEDVLSLTMNSFEDTSMLLSAIYQAGLVPGGSTEGYIPAVNIGGISFVLDSDAGSFTLKGTGDQWTFLGYTGLYVKSPALTLVSTFKDLSQSYQWFVSGTLTSDTATVNIPLTIGLPIGFTGWSISAGPLTLDNGLGIIDALTGISVSGMLPEGFTDLLANIEITGFYAGFDPIKKSLRSVQLQVQTKADWVIVQDKLKIKEGISLLLNGFRMEDGQPLQYSGCITGTAAVNYANPEEEVQASAIIPIPLSGADWAITLANDQQPLGFGKLAALVPGVKDFLPPGMYEKLNEIILEYLTIKFKFSDGFSFTNIAFSIYSATPWQLPALQQAIYLDKDFSLALNVPLPYAAATMSGKIAGVIQIDSGNISIPISLSKTPVTENWTLQVTSDEIPLPSISSLSGFMGGGILDTASPSGLMKVGNFAIYDLELIWIFGTVSKLQRFAFTISSTPETPAWNLVPGYFELTELFVSIAIENQSVSDKDISGSIGATVTWVLNKSTNSKLVLFMLATKSSSAAPWKFAGSLKEDLVLKDLLIALHTPAAVVDLLPNLKVTQFDLSIEPTSGSFSIATAIAPVDTWTILTIGSLNVNMENIGFEVQKYAENLEMSASGTFTLVATKKTSTVQLSAGYSNKDWNFSGTYDNTTGGGITINEVLAEYITGIDSASIPQLKILKVLVAIVKGTTATSTTYNTFHFVFSGELTLLDKLLIQANIDVKYDSRNTTSPYEGTQLQGLVKFGGISFTAIAKYSAGRFSNYEFLLTFMHVVAKATVEDTATTTTFRFNLTSTNINKPLTLGDVIAALIEAATGEAPVIPAPWSFILNISINNFGFLFVLNKTTNAKTVGLTWQPKINLGFIVIDELSLLYSPGPDGNNGPVEFRVTKGTFLGMPIDELPQQQRPDWDLRDPSKAPAVPGFGDSSFKLEFLGLGNQVAIKQKTPPASVTQAITNLAEAFNTNGGAKLPPELYFDKNYGILFGAQFIVVKYIHLAVVFYDPVMYGISISVKDGKFKDLYFEILYKKVNDNVGVYQIDLSLPDFVRQQQFGAVAVTLPSISLSVYTNGDFTIDMGFPKNADFSRSFGLEFSIFTGAGGFYFGKLSNDTATMVPKGDGQFNPVIIFGIGIRAGLGKSLNKGPLKAELSLTIQVILEGVLAWYKANPPAQAGNEVLYFRLQAQAALVGRIYGEIDFVIISASLDIMVRIMLQLVLESYRQSLVTFTAEVYASITVRINLGLFKISISCSFRTGITDTFTIGSNEKAPWDTGQLADRSAYFTPLDAPLPAEVPKMVWSAPLDYPAEQLNLLFIPQVSVKYDAAAAQHKQAVAASLLFVQNAPGTADSSAFTVLARAVLAWVFNAYFAGKDVKDEKILDQPVTIEDANAIYNYFDQPEIATGAKDAFQVTDLYDYLFAKAFTSVNISTADGSAQQMLEDADTQVAFFPIIPLLAMTINGGTPLEFSDYNECDTAYLERIRQYFREMQVQYEERPAGTQARTATGLTMAEFLFIDYFVMMAKTAMQDVINGFKQTTLVARADDSFASIAARYKSYGATPAALAAANRHQPLKTSASLHIPAFNYRLRHNETRESFAAQLPVSDIVLQEAGGTVSVPSFLYTIPEKNVRPVTLRSIAARFGVSVEALAFYNADQPGIFEEGTRLLHAFTDTKTVQQILDELQNGAQFQLANLAGVVSRFFLHGLRIPKAATGDDRIALYEGTGQQFNLTGTVTDQSVALNVTAGSPAWLKLGTGTEVTFSFSQDMANAVAELTGSAYVPGITLHKQEDVKRYRLQPRTFALATSFTWQAPDTQVLKTTLGDTFIWAFPPQLQSYLSTYPSIPYQLLLQSANTAFSQTAPTPVAPMYWSTFVTVNLRRVPDSATPGSYADNIYLVDGCGESDGQLLQQVLLAGSPAITNLDILFADNSAKPNNGEEVRGLISNSLTSYTTFLLQTNFSTVSNPGLAADAVPLAASNLEGMDAFTFLTYLWECSIVRSGGYYLHYRTSSGGGLPAFIFDEDGIGAIRVLVSYNIPIHVDSEGYVLPPYVNSAVLDTPVDPQQDTLLAGIALTAEQKTTFDPILQQIQATILPGTGMFSGKRDNPQILRAATLGESADQQLSELFQLMEYRILATTGVFRQSNYALPTGPLDTDESAVNCISRLPSPMQTTTWNYGAVLPVFPFTDNGGAGPVQDPYAANGKTATVYFNFLDIFGNTLAEEGASQITQQLTPGYTDPVIGVDQWINVARTYKIATDTTSKPALSIALSFDVLRYVNATDPKALATQDLKQYRQVALQLAQEGVTAAVECSIGTLEAPAATPLDTLQQYVAAIISYLEQVPATPPADDAPITTTLTCGIDAAQLNAALIFQLSVSINITRTKYIDPQFEQEAAIKSATTIIPPDLYHGTTASETALSVFATALEQALPVMKVAVGAPDNQATVKSVADGNNTTPKDIWLVRFANGTDAGISFTVNAAPVSFGIKPLSTTLISRPDETNTRPVPLRAYTSGKYLGNETVQNKAFAGIDMEVMARTFISTTDTFFSAQSSTQAWRVQQSGKSDYFPSPFQALEDAKRSIARAVPTSQLTNILQDAGIDGLPSAQQALEQQMLTVMGNMYKTDAVIQSAVTVTQGFDEHAANLYGQLVFADTTVAENSYSFTPVKVPLTKGEQQLNSFFSVRQETGTAGAGQDVDLIDRFKAGLNLQITGLEHNFGTPLNGYVPSSWLTFANPILQTGTGSDALMNADIPVPLKAYPTAPSLINQQATPSAATGNNVGEKQPQGNTTNNLEKALLWNYTFSYNYVIARQDLIYLDIQLNTANAPGAALADSPPDLFEALMQFNTTYEAVIADIAREDSNSLIALQSLAWMVKQVADAWPGWFDPQTANAAGPAAKTLNYIIKEEPDADTGNLLITIRSAQPGVTTEALPLVTINGFSTKEFAHADGEQTYYFVEVTDTTETPLLFSERKKFSERGVVIRDNHVLIDENAWAGVAVHRNEELAGQPTNKDFRYITPYIRFANVCYPNLTSQAPINIADSTAGAGSTKEKLETLLVNFFIELLKADPERKVMLQMQAGYSFALQPDAPAALQVGPTLPIVLMTPLEITGNSIAEVLSPLSAAILKWFGNQPVEGVSTTGNLRFIVSLFAFNSGDMHHPVLTLEGVYLPTNVIDFS</sequence>
<name>A0A512RMP5_9BACT</name>
<dbReference type="EMBL" id="BKAU01000003">
    <property type="protein sequence ID" value="GEP96971.1"/>
    <property type="molecule type" value="Genomic_DNA"/>
</dbReference>
<dbReference type="Proteomes" id="UP000321436">
    <property type="component" value="Unassembled WGS sequence"/>
</dbReference>
<organism evidence="1 2">
    <name type="scientific">Chitinophaga cymbidii</name>
    <dbReference type="NCBI Taxonomy" id="1096750"/>
    <lineage>
        <taxon>Bacteria</taxon>
        <taxon>Pseudomonadati</taxon>
        <taxon>Bacteroidota</taxon>
        <taxon>Chitinophagia</taxon>
        <taxon>Chitinophagales</taxon>
        <taxon>Chitinophagaceae</taxon>
        <taxon>Chitinophaga</taxon>
    </lineage>
</organism>
<evidence type="ECO:0008006" key="3">
    <source>
        <dbReference type="Google" id="ProtNLM"/>
    </source>
</evidence>
<keyword evidence="2" id="KW-1185">Reference proteome</keyword>
<proteinExistence type="predicted"/>
<evidence type="ECO:0000313" key="2">
    <source>
        <dbReference type="Proteomes" id="UP000321436"/>
    </source>
</evidence>
<gene>
    <name evidence="1" type="ORF">CCY01nite_32310</name>
</gene>
<dbReference type="RefSeq" id="WP_146864055.1">
    <property type="nucleotide sequence ID" value="NZ_BKAU01000003.1"/>
</dbReference>